<dbReference type="InterPro" id="IPR038440">
    <property type="entry name" value="FimV_C_sf"/>
</dbReference>
<feature type="non-terminal residue" evidence="1">
    <location>
        <position position="1"/>
    </location>
</feature>
<proteinExistence type="predicted"/>
<dbReference type="Pfam" id="PF14559">
    <property type="entry name" value="TPR_19"/>
    <property type="match status" value="1"/>
</dbReference>
<evidence type="ECO:0000313" key="1">
    <source>
        <dbReference type="EMBL" id="VAW80244.1"/>
    </source>
</evidence>
<organism evidence="1">
    <name type="scientific">hydrothermal vent metagenome</name>
    <dbReference type="NCBI Taxonomy" id="652676"/>
    <lineage>
        <taxon>unclassified sequences</taxon>
        <taxon>metagenomes</taxon>
        <taxon>ecological metagenomes</taxon>
    </lineage>
</organism>
<dbReference type="AlphaFoldDB" id="A0A3B0ZFW2"/>
<name>A0A3B0ZFW2_9ZZZZ</name>
<sequence>GDGELTDMDEVSTKLDLARAYIDMGDPDGARSILDEVIEEGSDDQKDEARGIMEQIA</sequence>
<gene>
    <name evidence="1" type="ORF">MNBD_GAMMA14-2050</name>
</gene>
<dbReference type="EMBL" id="UOFM01000348">
    <property type="protein sequence ID" value="VAW80244.1"/>
    <property type="molecule type" value="Genomic_DNA"/>
</dbReference>
<protein>
    <submittedName>
        <fullName evidence="1">Uncharacterized protein</fullName>
    </submittedName>
</protein>
<dbReference type="NCBIfam" id="TIGR03504">
    <property type="entry name" value="FimV_Cterm"/>
    <property type="match status" value="1"/>
</dbReference>
<reference evidence="1" key="1">
    <citation type="submission" date="2018-06" db="EMBL/GenBank/DDBJ databases">
        <authorList>
            <person name="Zhirakovskaya E."/>
        </authorList>
    </citation>
    <scope>NUCLEOTIDE SEQUENCE</scope>
</reference>
<accession>A0A3B0ZFW2</accession>
<dbReference type="Gene3D" id="1.20.58.2200">
    <property type="match status" value="1"/>
</dbReference>
<dbReference type="InterPro" id="IPR020011">
    <property type="entry name" value="FimV_C"/>
</dbReference>